<dbReference type="AlphaFoldDB" id="A0A482VTZ9"/>
<dbReference type="OrthoDB" id="6756816at2759"/>
<accession>A0A482VTZ9</accession>
<comment type="caution">
    <text evidence="2">The sequence shown here is derived from an EMBL/GenBank/DDBJ whole genome shotgun (WGS) entry which is preliminary data.</text>
</comment>
<name>A0A482VTZ9_ASBVE</name>
<gene>
    <name evidence="2" type="ORF">BDFB_008326</name>
</gene>
<feature type="region of interest" description="Disordered" evidence="1">
    <location>
        <begin position="87"/>
        <end position="110"/>
    </location>
</feature>
<proteinExistence type="predicted"/>
<protein>
    <submittedName>
        <fullName evidence="2">HCR domain containing protein</fullName>
    </submittedName>
</protein>
<sequence>MDLEMQLRAAEARRSELERQHGEALAALRGCGPETLEARQSRVRELEKKVALETVRYHHPQTPQYQPLNVSLSRCEELQLELAASQRGRTVGGGSGVPLSGNMGAGQNWPNKGTEIERIMAKIEQDNRILAELDHSRSTTLGGGLATSASSHALGECSPPISPITMSHTTPSIYPTSTSLGHNSYQTGTTNISGYMSSNPVTYNPTSQYNTLSHHTYTNKANLMGTGMNMAHHQVGIGGTLGQSSVLGGTLTHSNLATSMGGAGIGTSLVSTGLGTSMVPPSSYATSTISNPTFTNPLVANNPSALPTSFNNPTFTNSVTNTLTQFSLPYNPVTTTFSNNVTFSNPLSSQFNSLALSGPMSIKLKPLDEVDLAFS</sequence>
<dbReference type="Proteomes" id="UP000292052">
    <property type="component" value="Unassembled WGS sequence"/>
</dbReference>
<evidence type="ECO:0000256" key="1">
    <source>
        <dbReference type="SAM" id="MobiDB-lite"/>
    </source>
</evidence>
<evidence type="ECO:0000313" key="2">
    <source>
        <dbReference type="EMBL" id="RZC35747.1"/>
    </source>
</evidence>
<dbReference type="STRING" id="1661398.A0A482VTZ9"/>
<organism evidence="2 3">
    <name type="scientific">Asbolus verrucosus</name>
    <name type="common">Desert ironclad beetle</name>
    <dbReference type="NCBI Taxonomy" id="1661398"/>
    <lineage>
        <taxon>Eukaryota</taxon>
        <taxon>Metazoa</taxon>
        <taxon>Ecdysozoa</taxon>
        <taxon>Arthropoda</taxon>
        <taxon>Hexapoda</taxon>
        <taxon>Insecta</taxon>
        <taxon>Pterygota</taxon>
        <taxon>Neoptera</taxon>
        <taxon>Endopterygota</taxon>
        <taxon>Coleoptera</taxon>
        <taxon>Polyphaga</taxon>
        <taxon>Cucujiformia</taxon>
        <taxon>Tenebrionidae</taxon>
        <taxon>Pimeliinae</taxon>
        <taxon>Asbolus</taxon>
    </lineage>
</organism>
<keyword evidence="3" id="KW-1185">Reference proteome</keyword>
<reference evidence="2 3" key="1">
    <citation type="submission" date="2017-03" db="EMBL/GenBank/DDBJ databases">
        <title>Genome of the blue death feigning beetle - Asbolus verrucosus.</title>
        <authorList>
            <person name="Rider S.D."/>
        </authorList>
    </citation>
    <scope>NUCLEOTIDE SEQUENCE [LARGE SCALE GENOMIC DNA]</scope>
    <source>
        <strain evidence="2">Butters</strain>
        <tissue evidence="2">Head and leg muscle</tissue>
    </source>
</reference>
<evidence type="ECO:0000313" key="3">
    <source>
        <dbReference type="Proteomes" id="UP000292052"/>
    </source>
</evidence>
<dbReference type="EMBL" id="QDEB01068209">
    <property type="protein sequence ID" value="RZC35747.1"/>
    <property type="molecule type" value="Genomic_DNA"/>
</dbReference>
<feature type="non-terminal residue" evidence="2">
    <location>
        <position position="375"/>
    </location>
</feature>